<sequence>MELTGQQTLSLPIDTVWSALNDPTILQQCIPGCDTFEATDQNQYKIAMTATVGPIKARFTGKLVLSDITPPSSYTLQFDGSGGAAGSGKGTANVHLSESPEGTVLHYTVGATVSGRLAQVGARLIDGVAKKMADQFFTRFKAILEPVAEPGAGEADAGIAHPAQVRADASDAKDRADTPGRVNTPAKASPKRSPGARWATAAIIVLAIALGLYAFST</sequence>
<feature type="transmembrane region" description="Helical" evidence="2">
    <location>
        <begin position="196"/>
        <end position="215"/>
    </location>
</feature>
<evidence type="ECO:0008006" key="5">
    <source>
        <dbReference type="Google" id="ProtNLM"/>
    </source>
</evidence>
<name>A0A2U1CQA4_9BURK</name>
<dbReference type="PANTHER" id="PTHR38588:SF1">
    <property type="entry name" value="BLL0334 PROTEIN"/>
    <property type="match status" value="1"/>
</dbReference>
<protein>
    <recommendedName>
        <fullName evidence="5">Carbon monoxide dehydrogenase subunit G</fullName>
    </recommendedName>
</protein>
<keyword evidence="2" id="KW-1133">Transmembrane helix</keyword>
<accession>A0A2U1CQA4</accession>
<dbReference type="OrthoDB" id="9787428at2"/>
<dbReference type="InterPro" id="IPR023393">
    <property type="entry name" value="START-like_dom_sf"/>
</dbReference>
<reference evidence="3 4" key="1">
    <citation type="submission" date="2018-04" db="EMBL/GenBank/DDBJ databases">
        <title>Genomic Encyclopedia of Type Strains, Phase IV (KMG-IV): sequencing the most valuable type-strain genomes for metagenomic binning, comparative biology and taxonomic classification.</title>
        <authorList>
            <person name="Goeker M."/>
        </authorList>
    </citation>
    <scope>NUCLEOTIDE SEQUENCE [LARGE SCALE GENOMIC DNA]</scope>
    <source>
        <strain evidence="3 4">DSM 10065</strain>
    </source>
</reference>
<dbReference type="Pfam" id="PF06240">
    <property type="entry name" value="COXG"/>
    <property type="match status" value="1"/>
</dbReference>
<evidence type="ECO:0000256" key="2">
    <source>
        <dbReference type="SAM" id="Phobius"/>
    </source>
</evidence>
<feature type="compositionally biased region" description="Basic and acidic residues" evidence="1">
    <location>
        <begin position="168"/>
        <end position="178"/>
    </location>
</feature>
<organism evidence="3 4">
    <name type="scientific">Pusillimonas noertemannii</name>
    <dbReference type="NCBI Taxonomy" id="305977"/>
    <lineage>
        <taxon>Bacteria</taxon>
        <taxon>Pseudomonadati</taxon>
        <taxon>Pseudomonadota</taxon>
        <taxon>Betaproteobacteria</taxon>
        <taxon>Burkholderiales</taxon>
        <taxon>Alcaligenaceae</taxon>
        <taxon>Pusillimonas</taxon>
    </lineage>
</organism>
<dbReference type="RefSeq" id="WP_116517320.1">
    <property type="nucleotide sequence ID" value="NZ_JACCEX010000001.1"/>
</dbReference>
<evidence type="ECO:0000313" key="4">
    <source>
        <dbReference type="Proteomes" id="UP000246145"/>
    </source>
</evidence>
<dbReference type="CDD" id="cd05018">
    <property type="entry name" value="CoxG"/>
    <property type="match status" value="1"/>
</dbReference>
<dbReference type="InterPro" id="IPR010419">
    <property type="entry name" value="CO_DH_gsu"/>
</dbReference>
<comment type="caution">
    <text evidence="3">The sequence shown here is derived from an EMBL/GenBank/DDBJ whole genome shotgun (WGS) entry which is preliminary data.</text>
</comment>
<keyword evidence="4" id="KW-1185">Reference proteome</keyword>
<gene>
    <name evidence="3" type="ORF">C7440_0456</name>
</gene>
<evidence type="ECO:0000313" key="3">
    <source>
        <dbReference type="EMBL" id="PVY68068.1"/>
    </source>
</evidence>
<proteinExistence type="predicted"/>
<dbReference type="Proteomes" id="UP000246145">
    <property type="component" value="Unassembled WGS sequence"/>
</dbReference>
<dbReference type="Gene3D" id="3.30.530.20">
    <property type="match status" value="1"/>
</dbReference>
<feature type="region of interest" description="Disordered" evidence="1">
    <location>
        <begin position="163"/>
        <end position="193"/>
    </location>
</feature>
<dbReference type="SUPFAM" id="SSF55961">
    <property type="entry name" value="Bet v1-like"/>
    <property type="match status" value="1"/>
</dbReference>
<dbReference type="AlphaFoldDB" id="A0A2U1CQA4"/>
<dbReference type="EMBL" id="QEKO01000001">
    <property type="protein sequence ID" value="PVY68068.1"/>
    <property type="molecule type" value="Genomic_DNA"/>
</dbReference>
<keyword evidence="2" id="KW-0812">Transmembrane</keyword>
<evidence type="ECO:0000256" key="1">
    <source>
        <dbReference type="SAM" id="MobiDB-lite"/>
    </source>
</evidence>
<dbReference type="PANTHER" id="PTHR38588">
    <property type="entry name" value="BLL0334 PROTEIN"/>
    <property type="match status" value="1"/>
</dbReference>
<keyword evidence="2" id="KW-0472">Membrane</keyword>